<gene>
    <name evidence="2" type="ORF">HNAJ_LOCUS121</name>
</gene>
<dbReference type="GO" id="GO:0006879">
    <property type="term" value="P:intracellular iron ion homeostasis"/>
    <property type="evidence" value="ECO:0007669"/>
    <property type="project" value="InterPro"/>
</dbReference>
<dbReference type="EMBL" id="UZAE01000025">
    <property type="protein sequence ID" value="VDN95980.1"/>
    <property type="molecule type" value="Genomic_DNA"/>
</dbReference>
<keyword evidence="3" id="KW-1185">Reference proteome</keyword>
<dbReference type="InterPro" id="IPR045115">
    <property type="entry name" value="BOL2"/>
</dbReference>
<dbReference type="AlphaFoldDB" id="A0A0R3T017"/>
<comment type="similarity">
    <text evidence="1">Belongs to the BolA/IbaG family.</text>
</comment>
<dbReference type="WBParaSite" id="HNAJ_0000012001-mRNA-1">
    <property type="protein sequence ID" value="HNAJ_0000012001-mRNA-1"/>
    <property type="gene ID" value="HNAJ_0000012001"/>
</dbReference>
<evidence type="ECO:0000313" key="2">
    <source>
        <dbReference type="EMBL" id="VDN95980.1"/>
    </source>
</evidence>
<dbReference type="GO" id="GO:0005829">
    <property type="term" value="C:cytosol"/>
    <property type="evidence" value="ECO:0007669"/>
    <property type="project" value="TreeGrafter"/>
</dbReference>
<evidence type="ECO:0000313" key="4">
    <source>
        <dbReference type="WBParaSite" id="HNAJ_0000012001-mRNA-1"/>
    </source>
</evidence>
<accession>A0A0R3T017</accession>
<dbReference type="InterPro" id="IPR036065">
    <property type="entry name" value="BolA-like_sf"/>
</dbReference>
<reference evidence="4" key="1">
    <citation type="submission" date="2017-02" db="UniProtKB">
        <authorList>
            <consortium name="WormBaseParasite"/>
        </authorList>
    </citation>
    <scope>IDENTIFICATION</scope>
</reference>
<dbReference type="GO" id="GO:0005634">
    <property type="term" value="C:nucleus"/>
    <property type="evidence" value="ECO:0007669"/>
    <property type="project" value="TreeGrafter"/>
</dbReference>
<dbReference type="PIRSF" id="PIRSF003113">
    <property type="entry name" value="BolA"/>
    <property type="match status" value="1"/>
</dbReference>
<dbReference type="OrthoDB" id="4983at2759"/>
<dbReference type="Pfam" id="PF01722">
    <property type="entry name" value="BolA"/>
    <property type="match status" value="1"/>
</dbReference>
<dbReference type="GO" id="GO:0051604">
    <property type="term" value="P:protein maturation"/>
    <property type="evidence" value="ECO:0007669"/>
    <property type="project" value="InterPro"/>
</dbReference>
<dbReference type="GO" id="GO:0051537">
    <property type="term" value="F:2 iron, 2 sulfur cluster binding"/>
    <property type="evidence" value="ECO:0007669"/>
    <property type="project" value="InterPro"/>
</dbReference>
<sequence length="82" mass="9426">MPSTEDSVRERLQLLNPTHLKITDFSDGCGLKLKVEIVSEQFVSKTLLQQHRMVNDLLKEEMLNIHALSLSTFTPEKWSSKN</sequence>
<dbReference type="Gene3D" id="3.10.20.90">
    <property type="entry name" value="Phosphatidylinositol 3-kinase Catalytic Subunit, Chain A, domain 1"/>
    <property type="match status" value="1"/>
</dbReference>
<name>A0A0R3T017_RODNA</name>
<dbReference type="SUPFAM" id="SSF82657">
    <property type="entry name" value="BolA-like"/>
    <property type="match status" value="1"/>
</dbReference>
<dbReference type="PANTHER" id="PTHR12735">
    <property type="entry name" value="BOLA-LIKE PROTEIN-RELATED"/>
    <property type="match status" value="1"/>
</dbReference>
<organism evidence="4">
    <name type="scientific">Rodentolepis nana</name>
    <name type="common">Dwarf tapeworm</name>
    <name type="synonym">Hymenolepis nana</name>
    <dbReference type="NCBI Taxonomy" id="102285"/>
    <lineage>
        <taxon>Eukaryota</taxon>
        <taxon>Metazoa</taxon>
        <taxon>Spiralia</taxon>
        <taxon>Lophotrochozoa</taxon>
        <taxon>Platyhelminthes</taxon>
        <taxon>Cestoda</taxon>
        <taxon>Eucestoda</taxon>
        <taxon>Cyclophyllidea</taxon>
        <taxon>Hymenolepididae</taxon>
        <taxon>Rodentolepis</taxon>
    </lineage>
</organism>
<reference evidence="2 3" key="2">
    <citation type="submission" date="2018-11" db="EMBL/GenBank/DDBJ databases">
        <authorList>
            <consortium name="Pathogen Informatics"/>
        </authorList>
    </citation>
    <scope>NUCLEOTIDE SEQUENCE [LARGE SCALE GENOMIC DNA]</scope>
</reference>
<dbReference type="STRING" id="102285.A0A0R3T017"/>
<evidence type="ECO:0000313" key="3">
    <source>
        <dbReference type="Proteomes" id="UP000278807"/>
    </source>
</evidence>
<dbReference type="Proteomes" id="UP000278807">
    <property type="component" value="Unassembled WGS sequence"/>
</dbReference>
<proteinExistence type="inferred from homology"/>
<protein>
    <submittedName>
        <fullName evidence="4">BolA-like protein</fullName>
    </submittedName>
</protein>
<dbReference type="InterPro" id="IPR002634">
    <property type="entry name" value="BolA"/>
</dbReference>
<evidence type="ECO:0000256" key="1">
    <source>
        <dbReference type="RuleBase" id="RU003860"/>
    </source>
</evidence>
<dbReference type="PANTHER" id="PTHR12735:SF27">
    <property type="entry name" value="BOLA-LIKE PROTEIN 2"/>
    <property type="match status" value="1"/>
</dbReference>